<dbReference type="PROSITE" id="PS50975">
    <property type="entry name" value="ATP_GRASP"/>
    <property type="match status" value="1"/>
</dbReference>
<protein>
    <recommendedName>
        <fullName evidence="2">ATP-grasp domain-containing protein</fullName>
    </recommendedName>
</protein>
<dbReference type="Proteomes" id="UP001596956">
    <property type="component" value="Unassembled WGS sequence"/>
</dbReference>
<keyword evidence="1" id="KW-0547">Nucleotide-binding</keyword>
<dbReference type="SUPFAM" id="SSF56059">
    <property type="entry name" value="Glutathione synthetase ATP-binding domain-like"/>
    <property type="match status" value="1"/>
</dbReference>
<reference evidence="4" key="1">
    <citation type="journal article" date="2019" name="Int. J. Syst. Evol. Microbiol.">
        <title>The Global Catalogue of Microorganisms (GCM) 10K type strain sequencing project: providing services to taxonomists for standard genome sequencing and annotation.</title>
        <authorList>
            <consortium name="The Broad Institute Genomics Platform"/>
            <consortium name="The Broad Institute Genome Sequencing Center for Infectious Disease"/>
            <person name="Wu L."/>
            <person name="Ma J."/>
        </authorList>
    </citation>
    <scope>NUCLEOTIDE SEQUENCE [LARGE SCALE GENOMIC DNA]</scope>
    <source>
        <strain evidence="4">CCUG 63369</strain>
    </source>
</reference>
<dbReference type="InterPro" id="IPR040754">
    <property type="entry name" value="PreAtp-grasp"/>
</dbReference>
<gene>
    <name evidence="3" type="ORF">ACFQZU_00455</name>
</gene>
<evidence type="ECO:0000256" key="1">
    <source>
        <dbReference type="PROSITE-ProRule" id="PRU00409"/>
    </source>
</evidence>
<dbReference type="Pfam" id="PF02786">
    <property type="entry name" value="CPSase_L_D2"/>
    <property type="match status" value="1"/>
</dbReference>
<evidence type="ECO:0000259" key="2">
    <source>
        <dbReference type="PROSITE" id="PS50975"/>
    </source>
</evidence>
<dbReference type="Pfam" id="PF18604">
    <property type="entry name" value="PreAtp-grasp"/>
    <property type="match status" value="1"/>
</dbReference>
<keyword evidence="4" id="KW-1185">Reference proteome</keyword>
<evidence type="ECO:0000313" key="3">
    <source>
        <dbReference type="EMBL" id="MFD0799792.1"/>
    </source>
</evidence>
<keyword evidence="1" id="KW-0067">ATP-binding</keyword>
<dbReference type="InterPro" id="IPR011761">
    <property type="entry name" value="ATP-grasp"/>
</dbReference>
<comment type="caution">
    <text evidence="3">The sequence shown here is derived from an EMBL/GenBank/DDBJ whole genome shotgun (WGS) entry which is preliminary data.</text>
</comment>
<evidence type="ECO:0000313" key="4">
    <source>
        <dbReference type="Proteomes" id="UP001596956"/>
    </source>
</evidence>
<sequence length="456" mass="48806">MRQATTTEELKEALVGDRSAEFVWLCNFEVEREWAQGFPGLPAARGNGSAAVVQRMEQLGALLADPGDHLLLGAPLDPGYRDYLASAGIAPAQEIRVDGADTAHAVLESPTALKRLRELANRGAYLMPMGTSKSVAQIAAATGLRLTTPDAETVQKVNSKIYSRTLVDELGLRAVPGRSCTSVDALRSALPGEGAGEPPLIVKDAYGVSGKGLLVVDSKERAAGLMRMVDRRAARSGDPAIHVVVERFLDKRFDLNYQFTIDRDGHTRLDFVKKALTSGGVHQGHLMPAGLSCAHLEELGRVSQLLGERLYADGFFGVVGVDALLGADGHLYPVLEINARLNMSSYQGRVMEAFHRPRSVALAKHYTVRLHRPVGFAELTESLGDLAAPPTSGHGALITCFGTLNAGFGETQGDAAAPAEGRLYTVLFAPDSARLTELDQRFAAQMDTLSSKEVPV</sequence>
<dbReference type="InterPro" id="IPR005479">
    <property type="entry name" value="CPAse_ATP-bd"/>
</dbReference>
<feature type="domain" description="ATP-grasp" evidence="2">
    <location>
        <begin position="164"/>
        <end position="367"/>
    </location>
</feature>
<organism evidence="3 4">
    <name type="scientific">Streptomonospora algeriensis</name>
    <dbReference type="NCBI Taxonomy" id="995084"/>
    <lineage>
        <taxon>Bacteria</taxon>
        <taxon>Bacillati</taxon>
        <taxon>Actinomycetota</taxon>
        <taxon>Actinomycetes</taxon>
        <taxon>Streptosporangiales</taxon>
        <taxon>Nocardiopsidaceae</taxon>
        <taxon>Streptomonospora</taxon>
    </lineage>
</organism>
<accession>A0ABW3B8Y0</accession>
<dbReference type="Gene3D" id="3.30.470.20">
    <property type="entry name" value="ATP-grasp fold, B domain"/>
    <property type="match status" value="1"/>
</dbReference>
<proteinExistence type="predicted"/>
<dbReference type="EMBL" id="JBHTHR010000004">
    <property type="protein sequence ID" value="MFD0799792.1"/>
    <property type="molecule type" value="Genomic_DNA"/>
</dbReference>
<name>A0ABW3B8Y0_9ACTN</name>